<dbReference type="PANTHER" id="PTHR43777">
    <property type="entry name" value="MOLYBDENUM COFACTOR CYTIDYLYLTRANSFERASE"/>
    <property type="match status" value="1"/>
</dbReference>
<proteinExistence type="predicted"/>
<protein>
    <recommendedName>
        <fullName evidence="1">MobA-like NTP transferase domain-containing protein</fullName>
    </recommendedName>
</protein>
<dbReference type="GO" id="GO:0016779">
    <property type="term" value="F:nucleotidyltransferase activity"/>
    <property type="evidence" value="ECO:0007669"/>
    <property type="project" value="UniProtKB-ARBA"/>
</dbReference>
<keyword evidence="3" id="KW-1185">Reference proteome</keyword>
<comment type="caution">
    <text evidence="2">The sequence shown here is derived from an EMBL/GenBank/DDBJ whole genome shotgun (WGS) entry which is preliminary data.</text>
</comment>
<reference evidence="2" key="2">
    <citation type="submission" date="2020-09" db="EMBL/GenBank/DDBJ databases">
        <authorList>
            <person name="Sun Q."/>
            <person name="Zhou Y."/>
        </authorList>
    </citation>
    <scope>NUCLEOTIDE SEQUENCE</scope>
    <source>
        <strain evidence="2">CGMCC 1.12827</strain>
    </source>
</reference>
<evidence type="ECO:0000313" key="3">
    <source>
        <dbReference type="Proteomes" id="UP000621454"/>
    </source>
</evidence>
<feature type="domain" description="MobA-like NTP transferase" evidence="1">
    <location>
        <begin position="20"/>
        <end position="174"/>
    </location>
</feature>
<dbReference type="Gene3D" id="3.90.550.10">
    <property type="entry name" value="Spore Coat Polysaccharide Biosynthesis Protein SpsA, Chain A"/>
    <property type="match status" value="1"/>
</dbReference>
<dbReference type="CDD" id="cd04182">
    <property type="entry name" value="GT_2_like_f"/>
    <property type="match status" value="1"/>
</dbReference>
<dbReference type="RefSeq" id="WP_188584612.1">
    <property type="nucleotide sequence ID" value="NZ_BMGC01000001.1"/>
</dbReference>
<accession>A0A916WN34</accession>
<reference evidence="2" key="1">
    <citation type="journal article" date="2014" name="Int. J. Syst. Evol. Microbiol.">
        <title>Complete genome sequence of Corynebacterium casei LMG S-19264T (=DSM 44701T), isolated from a smear-ripened cheese.</title>
        <authorList>
            <consortium name="US DOE Joint Genome Institute (JGI-PGF)"/>
            <person name="Walter F."/>
            <person name="Albersmeier A."/>
            <person name="Kalinowski J."/>
            <person name="Ruckert C."/>
        </authorList>
    </citation>
    <scope>NUCLEOTIDE SEQUENCE</scope>
    <source>
        <strain evidence="2">CGMCC 1.12827</strain>
    </source>
</reference>
<dbReference type="SUPFAM" id="SSF53448">
    <property type="entry name" value="Nucleotide-diphospho-sugar transferases"/>
    <property type="match status" value="1"/>
</dbReference>
<dbReference type="Pfam" id="PF12804">
    <property type="entry name" value="NTP_transf_3"/>
    <property type="match status" value="1"/>
</dbReference>
<gene>
    <name evidence="2" type="ORF">GCM10011489_00980</name>
</gene>
<sequence length="198" mass="20338">MSEHADADRAGAADGRDVVGVLLAAGGGRRYGMPKILAHQGRWLAGAVEALYVGGCDRVVVTVGAAQPTLPDSVVTVVVPDWAQGLSASVRAGVTAAVRYPDVAAVLLHVVDTPDVGAQVCRRILDVADARRSALVRAVYSRVPGHPVYIGVDHVPSVLAAVSGDRGAGPYLAADPHTIAVECGDLATGVDHDLPDCR</sequence>
<dbReference type="PANTHER" id="PTHR43777:SF1">
    <property type="entry name" value="MOLYBDENUM COFACTOR CYTIDYLYLTRANSFERASE"/>
    <property type="match status" value="1"/>
</dbReference>
<dbReference type="AlphaFoldDB" id="A0A916WN34"/>
<dbReference type="InterPro" id="IPR025877">
    <property type="entry name" value="MobA-like_NTP_Trfase"/>
</dbReference>
<dbReference type="Proteomes" id="UP000621454">
    <property type="component" value="Unassembled WGS sequence"/>
</dbReference>
<dbReference type="InterPro" id="IPR029044">
    <property type="entry name" value="Nucleotide-diphossugar_trans"/>
</dbReference>
<name>A0A916WN34_9ACTN</name>
<evidence type="ECO:0000313" key="2">
    <source>
        <dbReference type="EMBL" id="GGB16676.1"/>
    </source>
</evidence>
<dbReference type="EMBL" id="BMGC01000001">
    <property type="protein sequence ID" value="GGB16676.1"/>
    <property type="molecule type" value="Genomic_DNA"/>
</dbReference>
<organism evidence="2 3">
    <name type="scientific">Gordonia jinhuaensis</name>
    <dbReference type="NCBI Taxonomy" id="1517702"/>
    <lineage>
        <taxon>Bacteria</taxon>
        <taxon>Bacillati</taxon>
        <taxon>Actinomycetota</taxon>
        <taxon>Actinomycetes</taxon>
        <taxon>Mycobacteriales</taxon>
        <taxon>Gordoniaceae</taxon>
        <taxon>Gordonia</taxon>
    </lineage>
</organism>
<evidence type="ECO:0000259" key="1">
    <source>
        <dbReference type="Pfam" id="PF12804"/>
    </source>
</evidence>